<dbReference type="PANTHER" id="PTHR35162:SF2">
    <property type="entry name" value="OS08G0516600 PROTEIN"/>
    <property type="match status" value="1"/>
</dbReference>
<protein>
    <submittedName>
        <fullName evidence="1">Uncharacterized protein</fullName>
    </submittedName>
</protein>
<keyword evidence="2" id="KW-1185">Reference proteome</keyword>
<organism evidence="1 2">
    <name type="scientific">Acorus calamus</name>
    <name type="common">Sweet flag</name>
    <dbReference type="NCBI Taxonomy" id="4465"/>
    <lineage>
        <taxon>Eukaryota</taxon>
        <taxon>Viridiplantae</taxon>
        <taxon>Streptophyta</taxon>
        <taxon>Embryophyta</taxon>
        <taxon>Tracheophyta</taxon>
        <taxon>Spermatophyta</taxon>
        <taxon>Magnoliopsida</taxon>
        <taxon>Liliopsida</taxon>
        <taxon>Acoraceae</taxon>
        <taxon>Acorus</taxon>
    </lineage>
</organism>
<evidence type="ECO:0000313" key="2">
    <source>
        <dbReference type="Proteomes" id="UP001180020"/>
    </source>
</evidence>
<dbReference type="Proteomes" id="UP001180020">
    <property type="component" value="Unassembled WGS sequence"/>
</dbReference>
<sequence>MGLELSLKIELCDRRNEEEEEECRTPRSEDHLLKPLLVCPPAPKKRRMSLKRKSEAARVTFFAVPRDLSKVFVALPNPSKKIKVG</sequence>
<dbReference type="AlphaFoldDB" id="A0AAV9CM02"/>
<reference evidence="1" key="2">
    <citation type="submission" date="2023-06" db="EMBL/GenBank/DDBJ databases">
        <authorList>
            <person name="Ma L."/>
            <person name="Liu K.-W."/>
            <person name="Li Z."/>
            <person name="Hsiao Y.-Y."/>
            <person name="Qi Y."/>
            <person name="Fu T."/>
            <person name="Tang G."/>
            <person name="Zhang D."/>
            <person name="Sun W.-H."/>
            <person name="Liu D.-K."/>
            <person name="Li Y."/>
            <person name="Chen G.-Z."/>
            <person name="Liu X.-D."/>
            <person name="Liao X.-Y."/>
            <person name="Jiang Y.-T."/>
            <person name="Yu X."/>
            <person name="Hao Y."/>
            <person name="Huang J."/>
            <person name="Zhao X.-W."/>
            <person name="Ke S."/>
            <person name="Chen Y.-Y."/>
            <person name="Wu W.-L."/>
            <person name="Hsu J.-L."/>
            <person name="Lin Y.-F."/>
            <person name="Huang M.-D."/>
            <person name="Li C.-Y."/>
            <person name="Huang L."/>
            <person name="Wang Z.-W."/>
            <person name="Zhao X."/>
            <person name="Zhong W.-Y."/>
            <person name="Peng D.-H."/>
            <person name="Ahmad S."/>
            <person name="Lan S."/>
            <person name="Zhang J.-S."/>
            <person name="Tsai W.-C."/>
            <person name="Van De Peer Y."/>
            <person name="Liu Z.-J."/>
        </authorList>
    </citation>
    <scope>NUCLEOTIDE SEQUENCE</scope>
    <source>
        <strain evidence="1">CP</strain>
        <tissue evidence="1">Leaves</tissue>
    </source>
</reference>
<dbReference type="EMBL" id="JAUJYO010000018">
    <property type="protein sequence ID" value="KAK1289263.1"/>
    <property type="molecule type" value="Genomic_DNA"/>
</dbReference>
<dbReference type="InterPro" id="IPR053115">
    <property type="entry name" value="CDK_inhibitor"/>
</dbReference>
<dbReference type="PANTHER" id="PTHR35162">
    <property type="entry name" value="OS08G0516600 PROTEIN"/>
    <property type="match status" value="1"/>
</dbReference>
<accession>A0AAV9CM02</accession>
<gene>
    <name evidence="1" type="ORF">QJS10_CPB18g00129</name>
</gene>
<comment type="caution">
    <text evidence="1">The sequence shown here is derived from an EMBL/GenBank/DDBJ whole genome shotgun (WGS) entry which is preliminary data.</text>
</comment>
<evidence type="ECO:0000313" key="1">
    <source>
        <dbReference type="EMBL" id="KAK1289263.1"/>
    </source>
</evidence>
<reference evidence="1" key="1">
    <citation type="journal article" date="2023" name="Nat. Commun.">
        <title>Diploid and tetraploid genomes of Acorus and the evolution of monocots.</title>
        <authorList>
            <person name="Ma L."/>
            <person name="Liu K.W."/>
            <person name="Li Z."/>
            <person name="Hsiao Y.Y."/>
            <person name="Qi Y."/>
            <person name="Fu T."/>
            <person name="Tang G.D."/>
            <person name="Zhang D."/>
            <person name="Sun W.H."/>
            <person name="Liu D.K."/>
            <person name="Li Y."/>
            <person name="Chen G.Z."/>
            <person name="Liu X.D."/>
            <person name="Liao X.Y."/>
            <person name="Jiang Y.T."/>
            <person name="Yu X."/>
            <person name="Hao Y."/>
            <person name="Huang J."/>
            <person name="Zhao X.W."/>
            <person name="Ke S."/>
            <person name="Chen Y.Y."/>
            <person name="Wu W.L."/>
            <person name="Hsu J.L."/>
            <person name="Lin Y.F."/>
            <person name="Huang M.D."/>
            <person name="Li C.Y."/>
            <person name="Huang L."/>
            <person name="Wang Z.W."/>
            <person name="Zhao X."/>
            <person name="Zhong W.Y."/>
            <person name="Peng D.H."/>
            <person name="Ahmad S."/>
            <person name="Lan S."/>
            <person name="Zhang J.S."/>
            <person name="Tsai W.C."/>
            <person name="Van de Peer Y."/>
            <person name="Liu Z.J."/>
        </authorList>
    </citation>
    <scope>NUCLEOTIDE SEQUENCE</scope>
    <source>
        <strain evidence="1">CP</strain>
    </source>
</reference>
<proteinExistence type="predicted"/>
<name>A0AAV9CM02_ACOCL</name>